<dbReference type="Gene3D" id="3.40.50.720">
    <property type="entry name" value="NAD(P)-binding Rossmann-like Domain"/>
    <property type="match status" value="1"/>
</dbReference>
<dbReference type="Proteomes" id="UP001215280">
    <property type="component" value="Unassembled WGS sequence"/>
</dbReference>
<dbReference type="SUPFAM" id="SSF51735">
    <property type="entry name" value="NAD(P)-binding Rossmann-fold domains"/>
    <property type="match status" value="1"/>
</dbReference>
<keyword evidence="6" id="KW-1185">Reference proteome</keyword>
<dbReference type="PANTHER" id="PTHR24320">
    <property type="entry name" value="RETINOL DEHYDROGENASE"/>
    <property type="match status" value="1"/>
</dbReference>
<evidence type="ECO:0000256" key="3">
    <source>
        <dbReference type="ARBA" id="ARBA00023002"/>
    </source>
</evidence>
<proteinExistence type="inferred from homology"/>
<reference evidence="5" key="1">
    <citation type="submission" date="2023-03" db="EMBL/GenBank/DDBJ databases">
        <title>Massive genome expansion in bonnet fungi (Mycena s.s.) driven by repeated elements and novel gene families across ecological guilds.</title>
        <authorList>
            <consortium name="Lawrence Berkeley National Laboratory"/>
            <person name="Harder C.B."/>
            <person name="Miyauchi S."/>
            <person name="Viragh M."/>
            <person name="Kuo A."/>
            <person name="Thoen E."/>
            <person name="Andreopoulos B."/>
            <person name="Lu D."/>
            <person name="Skrede I."/>
            <person name="Drula E."/>
            <person name="Henrissat B."/>
            <person name="Morin E."/>
            <person name="Kohler A."/>
            <person name="Barry K."/>
            <person name="LaButti K."/>
            <person name="Morin E."/>
            <person name="Salamov A."/>
            <person name="Lipzen A."/>
            <person name="Mereny Z."/>
            <person name="Hegedus B."/>
            <person name="Baldrian P."/>
            <person name="Stursova M."/>
            <person name="Weitz H."/>
            <person name="Taylor A."/>
            <person name="Grigoriev I.V."/>
            <person name="Nagy L.G."/>
            <person name="Martin F."/>
            <person name="Kauserud H."/>
        </authorList>
    </citation>
    <scope>NUCLEOTIDE SEQUENCE</scope>
    <source>
        <strain evidence="5">CBHHK188m</strain>
    </source>
</reference>
<evidence type="ECO:0000313" key="5">
    <source>
        <dbReference type="EMBL" id="KAJ7769686.1"/>
    </source>
</evidence>
<dbReference type="PANTHER" id="PTHR24320:SF282">
    <property type="entry name" value="WW DOMAIN-CONTAINING OXIDOREDUCTASE"/>
    <property type="match status" value="1"/>
</dbReference>
<comment type="similarity">
    <text evidence="1 4">Belongs to the short-chain dehydrogenases/reductases (SDR) family.</text>
</comment>
<dbReference type="InterPro" id="IPR002347">
    <property type="entry name" value="SDR_fam"/>
</dbReference>
<dbReference type="InterPro" id="IPR036291">
    <property type="entry name" value="NAD(P)-bd_dom_sf"/>
</dbReference>
<name>A0AAD7NP02_9AGAR</name>
<comment type="caution">
    <text evidence="5">The sequence shown here is derived from an EMBL/GenBank/DDBJ whole genome shotgun (WGS) entry which is preliminary data.</text>
</comment>
<dbReference type="PRINTS" id="PR00080">
    <property type="entry name" value="SDRFAMILY"/>
</dbReference>
<evidence type="ECO:0008006" key="7">
    <source>
        <dbReference type="Google" id="ProtNLM"/>
    </source>
</evidence>
<dbReference type="AlphaFoldDB" id="A0AAD7NP02"/>
<evidence type="ECO:0000256" key="1">
    <source>
        <dbReference type="ARBA" id="ARBA00006484"/>
    </source>
</evidence>
<protein>
    <recommendedName>
        <fullName evidence="7">NAD(P)-binding protein</fullName>
    </recommendedName>
</protein>
<organism evidence="5 6">
    <name type="scientific">Mycena maculata</name>
    <dbReference type="NCBI Taxonomy" id="230809"/>
    <lineage>
        <taxon>Eukaryota</taxon>
        <taxon>Fungi</taxon>
        <taxon>Dikarya</taxon>
        <taxon>Basidiomycota</taxon>
        <taxon>Agaricomycotina</taxon>
        <taxon>Agaricomycetes</taxon>
        <taxon>Agaricomycetidae</taxon>
        <taxon>Agaricales</taxon>
        <taxon>Marasmiineae</taxon>
        <taxon>Mycenaceae</taxon>
        <taxon>Mycena</taxon>
    </lineage>
</organism>
<evidence type="ECO:0000256" key="4">
    <source>
        <dbReference type="RuleBase" id="RU000363"/>
    </source>
</evidence>
<evidence type="ECO:0000313" key="6">
    <source>
        <dbReference type="Proteomes" id="UP001215280"/>
    </source>
</evidence>
<sequence length="324" mass="35522">MDILPFSVGKMTPKNLWAYLRESYFCGKPTWSESDMPNLAGQVVIVTGGNSGLGKETVRALLQHDAKVYMACRSRTKAEAVISELKTLTGKEAVFLALDLADLASVKAAAHEFLSKETRLHILYNNGGIMVPPIELVTSEGYDLTFATNVLGHFYLTKLLLPALVDSAAVDPSTGRIVNLTSVVHYIAVINFEAFKDGPARRKMSPADHYSQSKWANAVFSAELARRYGNDGIISIAVNPGNIKTDMAHNTTGLVALSTSMLMIWPVEWGVLGQLWAGTSPEGTQLNGKYVAPWARLAKARRDVDDLKCGEKLWEWLEEQVHGL</sequence>
<dbReference type="PRINTS" id="PR00081">
    <property type="entry name" value="GDHRDH"/>
</dbReference>
<keyword evidence="3" id="KW-0560">Oxidoreductase</keyword>
<evidence type="ECO:0000256" key="2">
    <source>
        <dbReference type="ARBA" id="ARBA00022857"/>
    </source>
</evidence>
<gene>
    <name evidence="5" type="ORF">DFH07DRAFT_282015</name>
</gene>
<dbReference type="GO" id="GO:0016491">
    <property type="term" value="F:oxidoreductase activity"/>
    <property type="evidence" value="ECO:0007669"/>
    <property type="project" value="UniProtKB-KW"/>
</dbReference>
<dbReference type="Pfam" id="PF00106">
    <property type="entry name" value="adh_short"/>
    <property type="match status" value="1"/>
</dbReference>
<dbReference type="EMBL" id="JARJLG010000025">
    <property type="protein sequence ID" value="KAJ7769686.1"/>
    <property type="molecule type" value="Genomic_DNA"/>
</dbReference>
<accession>A0AAD7NP02</accession>
<keyword evidence="2" id="KW-0521">NADP</keyword>